<dbReference type="EMBL" id="HBIZ01010910">
    <property type="protein sequence ID" value="CAE0753892.1"/>
    <property type="molecule type" value="Transcribed_RNA"/>
</dbReference>
<dbReference type="AlphaFoldDB" id="A0A6S9RQG9"/>
<feature type="region of interest" description="Disordered" evidence="1">
    <location>
        <begin position="179"/>
        <end position="200"/>
    </location>
</feature>
<evidence type="ECO:0000313" key="3">
    <source>
        <dbReference type="EMBL" id="CAE0753895.1"/>
    </source>
</evidence>
<accession>A0A6S9RQG9</accession>
<dbReference type="EMBL" id="HBIZ01010913">
    <property type="protein sequence ID" value="CAE0753895.1"/>
    <property type="molecule type" value="Transcribed_RNA"/>
</dbReference>
<feature type="compositionally biased region" description="Basic and acidic residues" evidence="1">
    <location>
        <begin position="191"/>
        <end position="200"/>
    </location>
</feature>
<evidence type="ECO:0000256" key="1">
    <source>
        <dbReference type="SAM" id="MobiDB-lite"/>
    </source>
</evidence>
<protein>
    <submittedName>
        <fullName evidence="3">Uncharacterized protein</fullName>
    </submittedName>
</protein>
<proteinExistence type="predicted"/>
<gene>
    <name evidence="2" type="ORF">PCAR00345_LOCUS6479</name>
    <name evidence="3" type="ORF">PCAR00345_LOCUS6482</name>
</gene>
<reference evidence="3" key="1">
    <citation type="submission" date="2021-01" db="EMBL/GenBank/DDBJ databases">
        <authorList>
            <person name="Corre E."/>
            <person name="Pelletier E."/>
            <person name="Niang G."/>
            <person name="Scheremetjew M."/>
            <person name="Finn R."/>
            <person name="Kale V."/>
            <person name="Holt S."/>
            <person name="Cochrane G."/>
            <person name="Meng A."/>
            <person name="Brown T."/>
            <person name="Cohen L."/>
        </authorList>
    </citation>
    <scope>NUCLEOTIDE SEQUENCE</scope>
    <source>
        <strain evidence="3">CCMP645</strain>
    </source>
</reference>
<sequence length="218" mass="23918">MCIESELQPKAGGWSQLLPTLSPDALRVFHEENAGGASAISECLSMEVLRRTFNASLKHTEMQLTYWPPNGAITDFSVVLDGVELGVSVTRAFDFATGALSSVNAEALLRKKLGGVLRSSATSCQDWRKQLLHIWCQSRADVVTLQHAYALLPIEIVADTVVIFTLCRGLHELFAEKQSKQPQRTANKTKGSKDAEHLRILAESDPFFRVQAPRALGG</sequence>
<evidence type="ECO:0000313" key="2">
    <source>
        <dbReference type="EMBL" id="CAE0753892.1"/>
    </source>
</evidence>
<feature type="compositionally biased region" description="Polar residues" evidence="1">
    <location>
        <begin position="180"/>
        <end position="189"/>
    </location>
</feature>
<name>A0A6S9RQG9_CHRCT</name>
<organism evidence="3">
    <name type="scientific">Chrysotila carterae</name>
    <name type="common">Marine alga</name>
    <name type="synonym">Syracosphaera carterae</name>
    <dbReference type="NCBI Taxonomy" id="13221"/>
    <lineage>
        <taxon>Eukaryota</taxon>
        <taxon>Haptista</taxon>
        <taxon>Haptophyta</taxon>
        <taxon>Prymnesiophyceae</taxon>
        <taxon>Isochrysidales</taxon>
        <taxon>Isochrysidaceae</taxon>
        <taxon>Chrysotila</taxon>
    </lineage>
</organism>